<name>A0A4R1FBQ5_9NOCA</name>
<dbReference type="Pfam" id="PF13374">
    <property type="entry name" value="TPR_10"/>
    <property type="match status" value="2"/>
</dbReference>
<gene>
    <name evidence="1" type="ORF">DFR71_6620</name>
</gene>
<dbReference type="Proteomes" id="UP000294856">
    <property type="component" value="Unassembled WGS sequence"/>
</dbReference>
<dbReference type="STRING" id="1210063.GCA_001612665_06415"/>
<dbReference type="EMBL" id="SMFR01000012">
    <property type="protein sequence ID" value="TCJ89408.1"/>
    <property type="molecule type" value="Genomic_DNA"/>
</dbReference>
<evidence type="ECO:0000313" key="2">
    <source>
        <dbReference type="Proteomes" id="UP000294856"/>
    </source>
</evidence>
<dbReference type="AlphaFoldDB" id="A0A4R1FBQ5"/>
<proteinExistence type="predicted"/>
<dbReference type="Gene3D" id="3.40.50.300">
    <property type="entry name" value="P-loop containing nucleotide triphosphate hydrolases"/>
    <property type="match status" value="1"/>
</dbReference>
<keyword evidence="2" id="KW-1185">Reference proteome</keyword>
<dbReference type="InterPro" id="IPR011990">
    <property type="entry name" value="TPR-like_helical_dom_sf"/>
</dbReference>
<dbReference type="InterPro" id="IPR053137">
    <property type="entry name" value="NLR-like"/>
</dbReference>
<organism evidence="1 2">
    <name type="scientific">Nocardia alba</name>
    <dbReference type="NCBI Taxonomy" id="225051"/>
    <lineage>
        <taxon>Bacteria</taxon>
        <taxon>Bacillati</taxon>
        <taxon>Actinomycetota</taxon>
        <taxon>Actinomycetes</taxon>
        <taxon>Mycobacteriales</taxon>
        <taxon>Nocardiaceae</taxon>
        <taxon>Nocardia</taxon>
    </lineage>
</organism>
<dbReference type="Gene3D" id="1.25.40.10">
    <property type="entry name" value="Tetratricopeptide repeat domain"/>
    <property type="match status" value="3"/>
</dbReference>
<accession>A0A4R1FBQ5</accession>
<evidence type="ECO:0000313" key="1">
    <source>
        <dbReference type="EMBL" id="TCJ89408.1"/>
    </source>
</evidence>
<dbReference type="Pfam" id="PF13424">
    <property type="entry name" value="TPR_12"/>
    <property type="match status" value="4"/>
</dbReference>
<protein>
    <submittedName>
        <fullName evidence="1">Tetratricopeptide (TPR) repeat protein</fullName>
    </submittedName>
</protein>
<dbReference type="PANTHER" id="PTHR46082">
    <property type="entry name" value="ATP/GTP-BINDING PROTEIN-RELATED"/>
    <property type="match status" value="1"/>
</dbReference>
<reference evidence="1 2" key="1">
    <citation type="submission" date="2019-03" db="EMBL/GenBank/DDBJ databases">
        <title>Genomic Encyclopedia of Type Strains, Phase IV (KMG-IV): sequencing the most valuable type-strain genomes for metagenomic binning, comparative biology and taxonomic classification.</title>
        <authorList>
            <person name="Goeker M."/>
        </authorList>
    </citation>
    <scope>NUCLEOTIDE SEQUENCE [LARGE SCALE GENOMIC DNA]</scope>
    <source>
        <strain evidence="1 2">DSM 44684</strain>
    </source>
</reference>
<sequence length="859" mass="93616">MFSATGVNVDGNFITQISSTRVVQPPAEAFQPMAEVEAPAGIDNLESWPRWFVGRETELERLDAAVIAQESVVVAAVHGLGGVGKSSLVAYWAGKHPHGCAPIVWIRADSLAGVEQGLAGFAARLQPALAEALTVEDLAERGLQWLASHTGWLLILDNVEDPADIDALLARARTGRVLITGRLSVPWQADAMVISLDVLAVDKAEELLTGLITAGGPRDLDGVAELCEALGYLPLAVKQAGAYLAQARFTSPHAYLQLLNDQPGLTFDRAAAGTDPQRTIARIWRVTLDRIAETDPAAVELLRILAWYAPDNIPLPLCRSTTDPVTGDAALGLLTVYSMIIPDPTGKGLSIHRLVQAVARTPDPTDLHRDSVSIERARTVAADTLHNTLPNWQDPTTWPIWRSLLPHIEALTSHPASDDIDSLTVQIAAIRNTAGLFLEGQGQHASASNYFHHALTARRRILGDDHPDTLHSRSNLAGTYESAGRITEATTLYKQIFEDSERIMGSDHPDTLNSRNNLAGAYESAGRAAEAITLYKQTLADRQRIRGSDHPDTLGSRNNLASAYETVGRTAEAILLYEQTLTDLERVLGENHPDVLVSRNNLAYTYESAGRIAEAITLHEQTVADSERILGNDHPDTLLSRNNLASAYASAGRVAEAITLHKQTLTDRQRILGSDHPDTLRSRNNLASAYESAGRTAEAITLYEQTLDDRLRILGVDHPDTLRSRNNLATTYGSAGRVAEAILLFEQIRTDSERILGVDHPDTLRSHNSLAAVYREVGRINDAILLHAQTLIHRQRVLGPDHPDTLTSQLSLATDYRVAGQEQEAIPLYERVLDDCVRVLGPDHPLTVRAREDLASARK</sequence>
<dbReference type="PANTHER" id="PTHR46082:SF6">
    <property type="entry name" value="AAA+ ATPASE DOMAIN-CONTAINING PROTEIN-RELATED"/>
    <property type="match status" value="1"/>
</dbReference>
<comment type="caution">
    <text evidence="1">The sequence shown here is derived from an EMBL/GenBank/DDBJ whole genome shotgun (WGS) entry which is preliminary data.</text>
</comment>
<dbReference type="SUPFAM" id="SSF48452">
    <property type="entry name" value="TPR-like"/>
    <property type="match status" value="4"/>
</dbReference>
<dbReference type="PRINTS" id="PR00381">
    <property type="entry name" value="KINESINLIGHT"/>
</dbReference>
<dbReference type="SUPFAM" id="SSF52540">
    <property type="entry name" value="P-loop containing nucleoside triphosphate hydrolases"/>
    <property type="match status" value="1"/>
</dbReference>
<dbReference type="InterPro" id="IPR027417">
    <property type="entry name" value="P-loop_NTPase"/>
</dbReference>